<feature type="compositionally biased region" description="Low complexity" evidence="15">
    <location>
        <begin position="751"/>
        <end position="766"/>
    </location>
</feature>
<feature type="compositionally biased region" description="Polar residues" evidence="15">
    <location>
        <begin position="767"/>
        <end position="780"/>
    </location>
</feature>
<evidence type="ECO:0000256" key="16">
    <source>
        <dbReference type="SAM" id="Phobius"/>
    </source>
</evidence>
<evidence type="ECO:0000256" key="7">
    <source>
        <dbReference type="ARBA" id="ARBA00022741"/>
    </source>
</evidence>
<evidence type="ECO:0000256" key="12">
    <source>
        <dbReference type="ARBA" id="ARBA00023136"/>
    </source>
</evidence>
<dbReference type="SUPFAM" id="SSF52172">
    <property type="entry name" value="CheY-like"/>
    <property type="match status" value="1"/>
</dbReference>
<keyword evidence="7" id="KW-0547">Nucleotide-binding</keyword>
<feature type="transmembrane region" description="Helical" evidence="16">
    <location>
        <begin position="399"/>
        <end position="421"/>
    </location>
</feature>
<dbReference type="GO" id="GO:0000155">
    <property type="term" value="F:phosphorelay sensor kinase activity"/>
    <property type="evidence" value="ECO:0007669"/>
    <property type="project" value="InterPro"/>
</dbReference>
<dbReference type="PANTHER" id="PTHR43047">
    <property type="entry name" value="TWO-COMPONENT HISTIDINE PROTEIN KINASE"/>
    <property type="match status" value="1"/>
</dbReference>
<dbReference type="GO" id="GO:0009927">
    <property type="term" value="F:histidine phosphotransfer kinase activity"/>
    <property type="evidence" value="ECO:0007669"/>
    <property type="project" value="TreeGrafter"/>
</dbReference>
<dbReference type="Gene3D" id="1.10.287.130">
    <property type="match status" value="1"/>
</dbReference>
<reference evidence="19 20" key="1">
    <citation type="journal article" date="2016" name="Genome Biol. Evol.">
        <title>Divergent and convergent evolution of fungal pathogenicity.</title>
        <authorList>
            <person name="Shang Y."/>
            <person name="Xiao G."/>
            <person name="Zheng P."/>
            <person name="Cen K."/>
            <person name="Zhan S."/>
            <person name="Wang C."/>
        </authorList>
    </citation>
    <scope>NUCLEOTIDE SEQUENCE [LARGE SCALE GENOMIC DNA]</scope>
    <source>
        <strain evidence="19 20">RCEF 1005</strain>
    </source>
</reference>
<dbReference type="SMART" id="SM00387">
    <property type="entry name" value="HATPase_c"/>
    <property type="match status" value="1"/>
</dbReference>
<comment type="caution">
    <text evidence="19">The sequence shown here is derived from an EMBL/GenBank/DDBJ whole genome shotgun (WGS) entry which is preliminary data.</text>
</comment>
<feature type="domain" description="Histidine kinase" evidence="17">
    <location>
        <begin position="564"/>
        <end position="886"/>
    </location>
</feature>
<comment type="catalytic activity">
    <reaction evidence="1">
        <text>ATP + protein L-histidine = ADP + protein N-phospho-L-histidine.</text>
        <dbReference type="EC" id="2.7.13.3"/>
    </reaction>
</comment>
<dbReference type="Proteomes" id="UP000076881">
    <property type="component" value="Unassembled WGS sequence"/>
</dbReference>
<dbReference type="InterPro" id="IPR001789">
    <property type="entry name" value="Sig_transdc_resp-reg_receiver"/>
</dbReference>
<dbReference type="InterPro" id="IPR003594">
    <property type="entry name" value="HATPase_dom"/>
</dbReference>
<gene>
    <name evidence="19" type="ORF">LEL_10930</name>
</gene>
<dbReference type="EC" id="2.7.13.3" evidence="3"/>
<dbReference type="PANTHER" id="PTHR43047:SF72">
    <property type="entry name" value="OSMOSENSING HISTIDINE PROTEIN KINASE SLN1"/>
    <property type="match status" value="1"/>
</dbReference>
<dbReference type="GO" id="GO:0005886">
    <property type="term" value="C:plasma membrane"/>
    <property type="evidence" value="ECO:0007669"/>
    <property type="project" value="TreeGrafter"/>
</dbReference>
<dbReference type="SUPFAM" id="SSF47384">
    <property type="entry name" value="Homodimeric domain of signal transducing histidine kinase"/>
    <property type="match status" value="1"/>
</dbReference>
<accession>A0A167PYA3</accession>
<dbReference type="CDD" id="cd16922">
    <property type="entry name" value="HATPase_EvgS-ArcB-TorS-like"/>
    <property type="match status" value="1"/>
</dbReference>
<dbReference type="InterPro" id="IPR011006">
    <property type="entry name" value="CheY-like_superfamily"/>
</dbReference>
<evidence type="ECO:0000259" key="18">
    <source>
        <dbReference type="PROSITE" id="PS50110"/>
    </source>
</evidence>
<dbReference type="EMBL" id="AZHF01000031">
    <property type="protein sequence ID" value="OAA57140.1"/>
    <property type="molecule type" value="Genomic_DNA"/>
</dbReference>
<dbReference type="SMART" id="SM00388">
    <property type="entry name" value="HisKA"/>
    <property type="match status" value="1"/>
</dbReference>
<keyword evidence="12 16" id="KW-0472">Membrane</keyword>
<evidence type="ECO:0000256" key="5">
    <source>
        <dbReference type="ARBA" id="ARBA00022679"/>
    </source>
</evidence>
<evidence type="ECO:0000256" key="14">
    <source>
        <dbReference type="PROSITE-ProRule" id="PRU00169"/>
    </source>
</evidence>
<evidence type="ECO:0000256" key="3">
    <source>
        <dbReference type="ARBA" id="ARBA00012438"/>
    </source>
</evidence>
<keyword evidence="4 14" id="KW-0597">Phosphoprotein</keyword>
<protein>
    <recommendedName>
        <fullName evidence="3">histidine kinase</fullName>
        <ecNumber evidence="3">2.7.13.3</ecNumber>
    </recommendedName>
</protein>
<name>A0A167PYA3_CORDF</name>
<dbReference type="PROSITE" id="PS50109">
    <property type="entry name" value="HIS_KIN"/>
    <property type="match status" value="1"/>
</dbReference>
<dbReference type="Pfam" id="PF02518">
    <property type="entry name" value="HATPase_c"/>
    <property type="match status" value="1"/>
</dbReference>
<dbReference type="InterPro" id="IPR005467">
    <property type="entry name" value="His_kinase_dom"/>
</dbReference>
<dbReference type="AlphaFoldDB" id="A0A167PYA3"/>
<dbReference type="GO" id="GO:0005524">
    <property type="term" value="F:ATP binding"/>
    <property type="evidence" value="ECO:0007669"/>
    <property type="project" value="UniProtKB-KW"/>
</dbReference>
<evidence type="ECO:0000259" key="17">
    <source>
        <dbReference type="PROSITE" id="PS50109"/>
    </source>
</evidence>
<keyword evidence="6 16" id="KW-0812">Transmembrane</keyword>
<keyword evidence="20" id="KW-1185">Reference proteome</keyword>
<dbReference type="InterPro" id="IPR003661">
    <property type="entry name" value="HisK_dim/P_dom"/>
</dbReference>
<organism evidence="19 20">
    <name type="scientific">Akanthomyces lecanii RCEF 1005</name>
    <dbReference type="NCBI Taxonomy" id="1081108"/>
    <lineage>
        <taxon>Eukaryota</taxon>
        <taxon>Fungi</taxon>
        <taxon>Dikarya</taxon>
        <taxon>Ascomycota</taxon>
        <taxon>Pezizomycotina</taxon>
        <taxon>Sordariomycetes</taxon>
        <taxon>Hypocreomycetidae</taxon>
        <taxon>Hypocreales</taxon>
        <taxon>Cordycipitaceae</taxon>
        <taxon>Akanthomyces</taxon>
        <taxon>Cordyceps confragosa</taxon>
    </lineage>
</organism>
<dbReference type="GO" id="GO:0007234">
    <property type="term" value="P:osmosensory signaling via phosphorelay pathway"/>
    <property type="evidence" value="ECO:0007669"/>
    <property type="project" value="UniProtKB-ARBA"/>
</dbReference>
<feature type="compositionally biased region" description="Polar residues" evidence="15">
    <location>
        <begin position="920"/>
        <end position="941"/>
    </location>
</feature>
<evidence type="ECO:0000256" key="4">
    <source>
        <dbReference type="ARBA" id="ARBA00022553"/>
    </source>
</evidence>
<dbReference type="FunFam" id="3.40.50.2300:FF:000289">
    <property type="entry name" value="Osmosensing histidine protein kinase SLN1"/>
    <property type="match status" value="1"/>
</dbReference>
<evidence type="ECO:0000256" key="11">
    <source>
        <dbReference type="ARBA" id="ARBA00023012"/>
    </source>
</evidence>
<evidence type="ECO:0000256" key="6">
    <source>
        <dbReference type="ARBA" id="ARBA00022692"/>
    </source>
</evidence>
<comment type="subcellular location">
    <subcellularLocation>
        <location evidence="2">Membrane</location>
    </subcellularLocation>
</comment>
<feature type="region of interest" description="Disordered" evidence="15">
    <location>
        <begin position="733"/>
        <end position="782"/>
    </location>
</feature>
<keyword evidence="10 16" id="KW-1133">Transmembrane helix</keyword>
<dbReference type="OrthoDB" id="60033at2759"/>
<evidence type="ECO:0000256" key="13">
    <source>
        <dbReference type="ARBA" id="ARBA00023180"/>
    </source>
</evidence>
<evidence type="ECO:0000313" key="20">
    <source>
        <dbReference type="Proteomes" id="UP000076881"/>
    </source>
</evidence>
<dbReference type="InterPro" id="IPR036097">
    <property type="entry name" value="HisK_dim/P_sf"/>
</dbReference>
<sequence>MRVPIWVQLALLVSAVALLALTVVAIPTWIYVQNFVVNIETDSLALAASLYATKIDSQLQLLTTIGRSISTRILIQQSLVNYYNGNATTSDPFEPTITDLQSALSTSSLTGLLQARIYSRNQTGENSAGLISVTGSGIGTQTQNIPLPYLTPNGLPVNLSDTELGYPPSLYPNITYETLDYPNPYIPSETAVAASAFSDVLLSDSRGLLLGPLAINRTFALISLTIPIRSLQRQGFILGYLTLVAAANSFLDIQTAVDGLGSTGLALLITPDNPSNRFTPPLMPSNKTYQPPMDSLSNVPVRFVLQPNTYPSQADRHRDKHGTWNMSFMLSRYPAIYGVFSTCNAKLNNARATLTTKNEYGYSVAVGVARPQTTLVDWAIVVEKSHGEAYSPLSVLRKILVGCAFGAAGLVMLFIIPCAYFSVRPIRRLKIATEKSITVAGYDLMYSDNEKNAASSGGTLSSSSIKGMFKSFKRRFSKPRRPLTQAEIENHCRVFKIPGRVKERSHLITDEMTELTEVYNKMTDELVKQYTSLDQQVEKRTRELEISKKAAEAANESKTLFIANISHELKTPLNGIMGICAVCMEENDILHIQHSLKTLYRSGELLLHLLEDLLSFSKNQISHEIKLEHKEFRLGEIRSQIVSIFDKQARESRIDLDVAFSGPATADLNTHYLLVQHGSSRFGQPNRIRDMYVLGDQHRILQVIINLVSNSLKYTTAGGRVQVRIRWGDEVTTKNTSEQQSLESDLRNHSHNNSNRTKSSSSSTSKTASPAQTGVNTPSSRKLAIGSHDMFHEEVHKPPMLAEDVGKIYLFIFEVEDTGRGIPENMQDKIFEPFVQVDSSLSKEFGGTGLGLSICSQLAKLMGGTVTVRSSEGLGSTFSLQIPLKHIIDRVPSTRSESTRPRSRTPSAGGSTTGGGGSCHRNSLSSVLAQGPDQTTPTNNIESHRSDVQPRLVGLSTPFFPPKPNQASSAPPPSSTTVVPPTTNVETQAVTQKAKADKAKTLESEPTNSDLRVLVADDNATNIEVVRRMLKLEKVLNVTIAKDGREAYELVKANMERNRKFDLIFMDVQMPNLDGIQSTKWIRRMGYAAPIVALTAFSEESNRKECMESGMDGFLAKPIRRSALKSMLTNVSEERNLAEARVKSPDVFHVVWAAVQRLLLETLEKKNSTPRNNPLLWWMTILVRSAAAGEKDFISRGRFIHNPMPIDLDLIGRVAAVVHYSKVVAMDSAFTS</sequence>
<feature type="region of interest" description="Disordered" evidence="15">
    <location>
        <begin position="889"/>
        <end position="982"/>
    </location>
</feature>
<evidence type="ECO:0000256" key="10">
    <source>
        <dbReference type="ARBA" id="ARBA00022989"/>
    </source>
</evidence>
<feature type="compositionally biased region" description="Pro residues" evidence="15">
    <location>
        <begin position="959"/>
        <end position="974"/>
    </location>
</feature>
<evidence type="ECO:0000256" key="8">
    <source>
        <dbReference type="ARBA" id="ARBA00022777"/>
    </source>
</evidence>
<evidence type="ECO:0000256" key="2">
    <source>
        <dbReference type="ARBA" id="ARBA00004370"/>
    </source>
</evidence>
<feature type="modified residue" description="4-aspartylphosphate" evidence="14">
    <location>
        <position position="1067"/>
    </location>
</feature>
<keyword evidence="13" id="KW-0325">Glycoprotein</keyword>
<dbReference type="InterPro" id="IPR036890">
    <property type="entry name" value="HATPase_C_sf"/>
</dbReference>
<dbReference type="Pfam" id="PF00512">
    <property type="entry name" value="HisKA"/>
    <property type="match status" value="1"/>
</dbReference>
<dbReference type="STRING" id="1081108.A0A167PYA3"/>
<dbReference type="PRINTS" id="PR00344">
    <property type="entry name" value="BCTRLSENSOR"/>
</dbReference>
<dbReference type="CDD" id="cd17546">
    <property type="entry name" value="REC_hyHK_CKI1_RcsC-like"/>
    <property type="match status" value="1"/>
</dbReference>
<dbReference type="CDD" id="cd00082">
    <property type="entry name" value="HisKA"/>
    <property type="match status" value="1"/>
</dbReference>
<proteinExistence type="predicted"/>
<evidence type="ECO:0000256" key="9">
    <source>
        <dbReference type="ARBA" id="ARBA00022840"/>
    </source>
</evidence>
<keyword evidence="11" id="KW-0902">Two-component regulatory system</keyword>
<dbReference type="Gene3D" id="3.30.565.10">
    <property type="entry name" value="Histidine kinase-like ATPase, C-terminal domain"/>
    <property type="match status" value="1"/>
</dbReference>
<keyword evidence="5" id="KW-0808">Transferase</keyword>
<evidence type="ECO:0000313" key="19">
    <source>
        <dbReference type="EMBL" id="OAA57140.1"/>
    </source>
</evidence>
<evidence type="ECO:0000256" key="1">
    <source>
        <dbReference type="ARBA" id="ARBA00000085"/>
    </source>
</evidence>
<keyword evidence="8" id="KW-0418">Kinase</keyword>
<dbReference type="FunFam" id="1.10.287.130:FF:000004">
    <property type="entry name" value="Ethylene receptor 1"/>
    <property type="match status" value="1"/>
</dbReference>
<dbReference type="Pfam" id="PF00072">
    <property type="entry name" value="Response_reg"/>
    <property type="match status" value="1"/>
</dbReference>
<dbReference type="Gene3D" id="3.40.50.2300">
    <property type="match status" value="1"/>
</dbReference>
<feature type="domain" description="Response regulatory" evidence="18">
    <location>
        <begin position="1012"/>
        <end position="1132"/>
    </location>
</feature>
<keyword evidence="9 19" id="KW-0067">ATP-binding</keyword>
<dbReference type="SUPFAM" id="SSF55874">
    <property type="entry name" value="ATPase domain of HSP90 chaperone/DNA topoisomerase II/histidine kinase"/>
    <property type="match status" value="1"/>
</dbReference>
<dbReference type="PROSITE" id="PS50110">
    <property type="entry name" value="RESPONSE_REGULATORY"/>
    <property type="match status" value="1"/>
</dbReference>
<evidence type="ECO:0000256" key="15">
    <source>
        <dbReference type="SAM" id="MobiDB-lite"/>
    </source>
</evidence>
<dbReference type="SMART" id="SM00448">
    <property type="entry name" value="REC"/>
    <property type="match status" value="1"/>
</dbReference>
<feature type="compositionally biased region" description="Polar residues" evidence="15">
    <location>
        <begin position="733"/>
        <end position="743"/>
    </location>
</feature>
<dbReference type="InterPro" id="IPR004358">
    <property type="entry name" value="Sig_transdc_His_kin-like_C"/>
</dbReference>